<dbReference type="SUPFAM" id="SSF51735">
    <property type="entry name" value="NAD(P)-binding Rossmann-fold domains"/>
    <property type="match status" value="1"/>
</dbReference>
<dbReference type="PANTHER" id="PTHR43245">
    <property type="entry name" value="BIFUNCTIONAL POLYMYXIN RESISTANCE PROTEIN ARNA"/>
    <property type="match status" value="1"/>
</dbReference>
<sequence length="327" mass="37569">MSDRASQFPASRRPGQQIDERMRPVLITGICGRLGRRLARRLHRERRVIGVDRRSFEGRPKDIEHHQIDLRRKKMQDIFRHERPAAVVHLGVMHNPRIDQVEHHTWNVTGFQRLLEYVAQYEVPKLIMLSSANVYGPRPDNAQFLTEEAPLLGGAMFSDIRDLIEIDMLAQSFFWKQPQTETVVLRPAHILGPVRNAPSNYLRLSVIPTLLGFDPMVQVIHHDDVVSAIVQALEPGVRGVFNLAGPPPLPLSELIDRTGRSRVPVPHFLMRNVIQRLWSFRATSFPAPELDHIRYVCMVDDRRARKILGYTHQFDIQDTVRAVDGVL</sequence>
<gene>
    <name evidence="2" type="ORF">CMC5_051960</name>
</gene>
<evidence type="ECO:0000259" key="1">
    <source>
        <dbReference type="Pfam" id="PF01370"/>
    </source>
</evidence>
<dbReference type="Proteomes" id="UP000067626">
    <property type="component" value="Chromosome"/>
</dbReference>
<dbReference type="PATRIC" id="fig|52.7.peg.5745"/>
<reference evidence="2 3" key="1">
    <citation type="submission" date="2015-07" db="EMBL/GenBank/DDBJ databases">
        <title>Genome analysis of myxobacterium Chondromyces crocatus Cm c5 reveals a high potential for natural compound synthesis and the genetic basis for the loss of fruiting body formation.</title>
        <authorList>
            <person name="Zaburannyi N."/>
            <person name="Bunk B."/>
            <person name="Maier J."/>
            <person name="Overmann J."/>
            <person name="Mueller R."/>
        </authorList>
    </citation>
    <scope>NUCLEOTIDE SEQUENCE [LARGE SCALE GENOMIC DNA]</scope>
    <source>
        <strain evidence="2 3">Cm c5</strain>
    </source>
</reference>
<accession>A0A0K1EKB5</accession>
<keyword evidence="3" id="KW-1185">Reference proteome</keyword>
<dbReference type="EMBL" id="CP012159">
    <property type="protein sequence ID" value="AKT41038.1"/>
    <property type="molecule type" value="Genomic_DNA"/>
</dbReference>
<organism evidence="2 3">
    <name type="scientific">Chondromyces crocatus</name>
    <dbReference type="NCBI Taxonomy" id="52"/>
    <lineage>
        <taxon>Bacteria</taxon>
        <taxon>Pseudomonadati</taxon>
        <taxon>Myxococcota</taxon>
        <taxon>Polyangia</taxon>
        <taxon>Polyangiales</taxon>
        <taxon>Polyangiaceae</taxon>
        <taxon>Chondromyces</taxon>
    </lineage>
</organism>
<dbReference type="Pfam" id="PF01370">
    <property type="entry name" value="Epimerase"/>
    <property type="match status" value="1"/>
</dbReference>
<dbReference type="PANTHER" id="PTHR43245:SF52">
    <property type="entry name" value="NAD-DEPENDENT EPIMERASE_DEHYDRATASE"/>
    <property type="match status" value="1"/>
</dbReference>
<dbReference type="AlphaFoldDB" id="A0A0K1EKB5"/>
<dbReference type="Gene3D" id="3.40.50.720">
    <property type="entry name" value="NAD(P)-binding Rossmann-like Domain"/>
    <property type="match status" value="1"/>
</dbReference>
<proteinExistence type="predicted"/>
<dbReference type="KEGG" id="ccro:CMC5_051960"/>
<dbReference type="InterPro" id="IPR001509">
    <property type="entry name" value="Epimerase_deHydtase"/>
</dbReference>
<protein>
    <submittedName>
        <fullName evidence="2">Epimerase</fullName>
    </submittedName>
</protein>
<evidence type="ECO:0000313" key="2">
    <source>
        <dbReference type="EMBL" id="AKT41038.1"/>
    </source>
</evidence>
<name>A0A0K1EKB5_CHOCO</name>
<evidence type="ECO:0000313" key="3">
    <source>
        <dbReference type="Proteomes" id="UP000067626"/>
    </source>
</evidence>
<dbReference type="InterPro" id="IPR036291">
    <property type="entry name" value="NAD(P)-bd_dom_sf"/>
</dbReference>
<dbReference type="STRING" id="52.CMC5_051960"/>
<feature type="domain" description="NAD-dependent epimerase/dehydratase" evidence="1">
    <location>
        <begin position="25"/>
        <end position="243"/>
    </location>
</feature>
<dbReference type="InterPro" id="IPR050177">
    <property type="entry name" value="Lipid_A_modif_metabolic_enz"/>
</dbReference>